<dbReference type="RefSeq" id="WP_147292086.1">
    <property type="nucleotide sequence ID" value="NZ_JACRTI010000004.1"/>
</dbReference>
<name>A0ABR7NX93_9BACT</name>
<evidence type="ECO:0008006" key="4">
    <source>
        <dbReference type="Google" id="ProtNLM"/>
    </source>
</evidence>
<comment type="caution">
    <text evidence="2">The sequence shown here is derived from an EMBL/GenBank/DDBJ whole genome shotgun (WGS) entry which is preliminary data.</text>
</comment>
<evidence type="ECO:0000313" key="2">
    <source>
        <dbReference type="EMBL" id="MBC8600719.1"/>
    </source>
</evidence>
<feature type="signal peptide" evidence="1">
    <location>
        <begin position="1"/>
        <end position="27"/>
    </location>
</feature>
<dbReference type="EMBL" id="JACRTI010000004">
    <property type="protein sequence ID" value="MBC8600719.1"/>
    <property type="molecule type" value="Genomic_DNA"/>
</dbReference>
<feature type="chain" id="PRO_5045675277" description="Major fimbrial subunit protein N-terminal domain-containing protein" evidence="1">
    <location>
        <begin position="28"/>
        <end position="550"/>
    </location>
</feature>
<accession>A0ABR7NX93</accession>
<keyword evidence="3" id="KW-1185">Reference proteome</keyword>
<keyword evidence="1" id="KW-0732">Signal</keyword>
<organism evidence="2 3">
    <name type="scientific">Parabacteroides acidifaciens</name>
    <dbReference type="NCBI Taxonomy" id="2290935"/>
    <lineage>
        <taxon>Bacteria</taxon>
        <taxon>Pseudomonadati</taxon>
        <taxon>Bacteroidota</taxon>
        <taxon>Bacteroidia</taxon>
        <taxon>Bacteroidales</taxon>
        <taxon>Tannerellaceae</taxon>
        <taxon>Parabacteroides</taxon>
    </lineage>
</organism>
<evidence type="ECO:0000256" key="1">
    <source>
        <dbReference type="SAM" id="SignalP"/>
    </source>
</evidence>
<dbReference type="Proteomes" id="UP000629596">
    <property type="component" value="Unassembled WGS sequence"/>
</dbReference>
<evidence type="ECO:0000313" key="3">
    <source>
        <dbReference type="Proteomes" id="UP000629596"/>
    </source>
</evidence>
<sequence length="550" mass="61062">MRKKIYRQVMAVTSVLLLLLVLLPSCSDESGSSTPDIPETQYAKLNIALGSLGNTMPAYTRATDYYKNDIINPDSADTQYEHHIEDWYIIVVDSDDKVDRIISNNSDIETFEQSNATVNNNDPDSKATISMELVVGKTYSFYALANIKGLENADAVIEALKGLKGKSFAEFRKTEATLKAIATAYTGETGTSYIPMSSYGKSIKVSNDERLNVVNLELIRLLGKVSIEVTNATGKEVTVKELKMGKFRQSGAIYLFPYDAINSDPYMPNLLIGKSAENDLMNPVFPTSETPVTGTDWIYKPAEGADDQVIGSDATDDQNRRKYMFYINETDQKSVDPNSGDIKIALEVEGIEKDSDPKETKFCFIRRNDLLQIPILLSKATTTIEFEQKHMPIGGLPTAITFEKGITISDKQLTTTHAGDITISYKLDQLNGSINWELQYYTEGGTTESKNQYCYAVPVANDSNFLLEPKDKDILSWWIDAATKPKYGYVLKKTNDLEGFFTVTAQELSYLGTAKIKLTLVAKHKTDDTVVILPYTLTITNGKTAKGGNR</sequence>
<proteinExistence type="predicted"/>
<gene>
    <name evidence="2" type="ORF">H8784_03180</name>
</gene>
<protein>
    <recommendedName>
        <fullName evidence="4">Major fimbrial subunit protein N-terminal domain-containing protein</fullName>
    </recommendedName>
</protein>
<reference evidence="2 3" key="1">
    <citation type="submission" date="2020-08" db="EMBL/GenBank/DDBJ databases">
        <title>Genome public.</title>
        <authorList>
            <person name="Liu C."/>
            <person name="Sun Q."/>
        </authorList>
    </citation>
    <scope>NUCLEOTIDE SEQUENCE [LARGE SCALE GENOMIC DNA]</scope>
    <source>
        <strain evidence="2 3">426_9</strain>
    </source>
</reference>